<protein>
    <submittedName>
        <fullName evidence="2">Pyridoxamine 5'-phosphate oxidase</fullName>
    </submittedName>
</protein>
<dbReference type="EMBL" id="PDUD01000019">
    <property type="protein sequence ID" value="PHN06005.1"/>
    <property type="molecule type" value="Genomic_DNA"/>
</dbReference>
<accession>A0A2D0NBY4</accession>
<dbReference type="Gene3D" id="2.30.110.10">
    <property type="entry name" value="Electron Transport, Fmn-binding Protein, Chain A"/>
    <property type="match status" value="1"/>
</dbReference>
<feature type="domain" description="General stress protein FMN-binding split barrel" evidence="1">
    <location>
        <begin position="6"/>
        <end position="133"/>
    </location>
</feature>
<dbReference type="PANTHER" id="PTHR34818:SF1">
    <property type="entry name" value="PROTEIN BLI-3"/>
    <property type="match status" value="1"/>
</dbReference>
<evidence type="ECO:0000313" key="2">
    <source>
        <dbReference type="EMBL" id="PHN06005.1"/>
    </source>
</evidence>
<dbReference type="InterPro" id="IPR038725">
    <property type="entry name" value="YdaG_split_barrel_FMN-bd"/>
</dbReference>
<organism evidence="2 3">
    <name type="scientific">Flavilitoribacter nigricans (strain ATCC 23147 / DSM 23189 / NBRC 102662 / NCIMB 1420 / SS-2)</name>
    <name type="common">Lewinella nigricans</name>
    <dbReference type="NCBI Taxonomy" id="1122177"/>
    <lineage>
        <taxon>Bacteria</taxon>
        <taxon>Pseudomonadati</taxon>
        <taxon>Bacteroidota</taxon>
        <taxon>Saprospiria</taxon>
        <taxon>Saprospirales</taxon>
        <taxon>Lewinellaceae</taxon>
        <taxon>Flavilitoribacter</taxon>
    </lineage>
</organism>
<sequence>MKKLSVKDLAKKMKELDFCMMTTADGRGSMHSRPMSNNREVEYDGNSYFFSYEDTGKIRQLRESPLVSLTFQGKDMLFIQLYGHASIITQKGRMKEHWSDDLNRWFPEGLETEGVVMIHVEGKRAHYWAKENEGMLRLDE</sequence>
<dbReference type="PANTHER" id="PTHR34818">
    <property type="entry name" value="PROTEIN BLI-3"/>
    <property type="match status" value="1"/>
</dbReference>
<keyword evidence="3" id="KW-1185">Reference proteome</keyword>
<reference evidence="2 3" key="1">
    <citation type="submission" date="2017-10" db="EMBL/GenBank/DDBJ databases">
        <title>The draft genome sequence of Lewinella nigricans NBRC 102662.</title>
        <authorList>
            <person name="Wang K."/>
        </authorList>
    </citation>
    <scope>NUCLEOTIDE SEQUENCE [LARGE SCALE GENOMIC DNA]</scope>
    <source>
        <strain evidence="2 3">NBRC 102662</strain>
    </source>
</reference>
<dbReference type="InterPro" id="IPR012349">
    <property type="entry name" value="Split_barrel_FMN-bd"/>
</dbReference>
<gene>
    <name evidence="2" type="ORF">CRP01_13630</name>
</gene>
<evidence type="ECO:0000313" key="3">
    <source>
        <dbReference type="Proteomes" id="UP000223913"/>
    </source>
</evidence>
<dbReference type="InterPro" id="IPR052917">
    <property type="entry name" value="Stress-Dev_Protein"/>
</dbReference>
<evidence type="ECO:0000259" key="1">
    <source>
        <dbReference type="Pfam" id="PF16242"/>
    </source>
</evidence>
<dbReference type="Pfam" id="PF16242">
    <property type="entry name" value="Pyrid_ox_like"/>
    <property type="match status" value="1"/>
</dbReference>
<dbReference type="Proteomes" id="UP000223913">
    <property type="component" value="Unassembled WGS sequence"/>
</dbReference>
<dbReference type="OrthoDB" id="9795235at2"/>
<dbReference type="SUPFAM" id="SSF50475">
    <property type="entry name" value="FMN-binding split barrel"/>
    <property type="match status" value="1"/>
</dbReference>
<dbReference type="AlphaFoldDB" id="A0A2D0NBY4"/>
<dbReference type="RefSeq" id="WP_099150598.1">
    <property type="nucleotide sequence ID" value="NZ_PDUD01000019.1"/>
</dbReference>
<name>A0A2D0NBY4_FLAN2</name>
<comment type="caution">
    <text evidence="2">The sequence shown here is derived from an EMBL/GenBank/DDBJ whole genome shotgun (WGS) entry which is preliminary data.</text>
</comment>
<proteinExistence type="predicted"/>